<name>A0AAD4Q6A5_9AGAM</name>
<gene>
    <name evidence="2" type="ORF">EDB92DRAFT_1820137</name>
</gene>
<protein>
    <submittedName>
        <fullName evidence="2">Uncharacterized protein</fullName>
    </submittedName>
</protein>
<dbReference type="AlphaFoldDB" id="A0AAD4Q6A5"/>
<feature type="compositionally biased region" description="Polar residues" evidence="1">
    <location>
        <begin position="27"/>
        <end position="37"/>
    </location>
</feature>
<keyword evidence="3" id="KW-1185">Reference proteome</keyword>
<feature type="region of interest" description="Disordered" evidence="1">
    <location>
        <begin position="1"/>
        <end position="43"/>
    </location>
</feature>
<sequence>MSALSTLAKSLAPESNLGNAGEDSLGPATTLTEQSTPLHGRHPQAHPHLLHPSISVAFLAPPRRAIRVVRRAAPRDKNWREVSPVRGEMKPSTRHMRAAKTKGDSLNITIGVRVARGHCYQRSPLGMCPVPTQQYQASPNQFLRELSQELENSFAVTAFANLRYRVNLVAITSSNHTLLACRVASSFRRALSSNSESRGRDTKTPKVVKPQFHQTFPSGVSHFDYGIITTPHRPTLSSQPNEYSHQCRALCPGSMTVGDRLQSVVDAASEERG</sequence>
<comment type="caution">
    <text evidence="2">The sequence shown here is derived from an EMBL/GenBank/DDBJ whole genome shotgun (WGS) entry which is preliminary data.</text>
</comment>
<evidence type="ECO:0000313" key="3">
    <source>
        <dbReference type="Proteomes" id="UP001201163"/>
    </source>
</evidence>
<organism evidence="2 3">
    <name type="scientific">Lactarius akahatsu</name>
    <dbReference type="NCBI Taxonomy" id="416441"/>
    <lineage>
        <taxon>Eukaryota</taxon>
        <taxon>Fungi</taxon>
        <taxon>Dikarya</taxon>
        <taxon>Basidiomycota</taxon>
        <taxon>Agaricomycotina</taxon>
        <taxon>Agaricomycetes</taxon>
        <taxon>Russulales</taxon>
        <taxon>Russulaceae</taxon>
        <taxon>Lactarius</taxon>
    </lineage>
</organism>
<proteinExistence type="predicted"/>
<dbReference type="Proteomes" id="UP001201163">
    <property type="component" value="Unassembled WGS sequence"/>
</dbReference>
<reference evidence="2" key="1">
    <citation type="submission" date="2022-01" db="EMBL/GenBank/DDBJ databases">
        <title>Comparative genomics reveals a dynamic genome evolution in the ectomycorrhizal milk-cap (Lactarius) mushrooms.</title>
        <authorList>
            <consortium name="DOE Joint Genome Institute"/>
            <person name="Lebreton A."/>
            <person name="Tang N."/>
            <person name="Kuo A."/>
            <person name="LaButti K."/>
            <person name="Drula E."/>
            <person name="Barry K."/>
            <person name="Clum A."/>
            <person name="Lipzen A."/>
            <person name="Mousain D."/>
            <person name="Ng V."/>
            <person name="Wang R."/>
            <person name="Wang X."/>
            <person name="Dai Y."/>
            <person name="Henrissat B."/>
            <person name="Grigoriev I.V."/>
            <person name="Guerin-Laguette A."/>
            <person name="Yu F."/>
            <person name="Martin F.M."/>
        </authorList>
    </citation>
    <scope>NUCLEOTIDE SEQUENCE</scope>
    <source>
        <strain evidence="2">QP</strain>
    </source>
</reference>
<evidence type="ECO:0000256" key="1">
    <source>
        <dbReference type="SAM" id="MobiDB-lite"/>
    </source>
</evidence>
<dbReference type="EMBL" id="JAKELL010000111">
    <property type="protein sequence ID" value="KAH8981729.1"/>
    <property type="molecule type" value="Genomic_DNA"/>
</dbReference>
<evidence type="ECO:0000313" key="2">
    <source>
        <dbReference type="EMBL" id="KAH8981729.1"/>
    </source>
</evidence>
<accession>A0AAD4Q6A5</accession>